<dbReference type="OrthoDB" id="2680199at2759"/>
<reference evidence="3" key="2">
    <citation type="submission" date="2015-01" db="EMBL/GenBank/DDBJ databases">
        <title>Evolutionary Origins and Diversification of the Mycorrhizal Mutualists.</title>
        <authorList>
            <consortium name="DOE Joint Genome Institute"/>
            <consortium name="Mycorrhizal Genomics Consortium"/>
            <person name="Kohler A."/>
            <person name="Kuo A."/>
            <person name="Nagy L.G."/>
            <person name="Floudas D."/>
            <person name="Copeland A."/>
            <person name="Barry K.W."/>
            <person name="Cichocki N."/>
            <person name="Veneault-Fourrey C."/>
            <person name="LaButti K."/>
            <person name="Lindquist E.A."/>
            <person name="Lipzen A."/>
            <person name="Lundell T."/>
            <person name="Morin E."/>
            <person name="Murat C."/>
            <person name="Riley R."/>
            <person name="Ohm R."/>
            <person name="Sun H."/>
            <person name="Tunlid A."/>
            <person name="Henrissat B."/>
            <person name="Grigoriev I.V."/>
            <person name="Hibbett D.S."/>
            <person name="Martin F."/>
        </authorList>
    </citation>
    <scope>NUCLEOTIDE SEQUENCE [LARGE SCALE GENOMIC DNA]</scope>
    <source>
        <strain evidence="3">441</strain>
    </source>
</reference>
<name>A0A0C9Z8C3_9AGAM</name>
<evidence type="ECO:0000313" key="2">
    <source>
        <dbReference type="EMBL" id="KIK22299.1"/>
    </source>
</evidence>
<organism evidence="2 3">
    <name type="scientific">Pisolithus microcarpus 441</name>
    <dbReference type="NCBI Taxonomy" id="765257"/>
    <lineage>
        <taxon>Eukaryota</taxon>
        <taxon>Fungi</taxon>
        <taxon>Dikarya</taxon>
        <taxon>Basidiomycota</taxon>
        <taxon>Agaricomycotina</taxon>
        <taxon>Agaricomycetes</taxon>
        <taxon>Agaricomycetidae</taxon>
        <taxon>Boletales</taxon>
        <taxon>Sclerodermatineae</taxon>
        <taxon>Pisolithaceae</taxon>
        <taxon>Pisolithus</taxon>
    </lineage>
</organism>
<dbReference type="Proteomes" id="UP000054018">
    <property type="component" value="Unassembled WGS sequence"/>
</dbReference>
<proteinExistence type="predicted"/>
<dbReference type="HOGENOM" id="CLU_2484188_0_0_1"/>
<feature type="compositionally biased region" description="Polar residues" evidence="1">
    <location>
        <begin position="75"/>
        <end position="87"/>
    </location>
</feature>
<evidence type="ECO:0000256" key="1">
    <source>
        <dbReference type="SAM" id="MobiDB-lite"/>
    </source>
</evidence>
<feature type="region of interest" description="Disordered" evidence="1">
    <location>
        <begin position="62"/>
        <end position="87"/>
    </location>
</feature>
<reference evidence="2 3" key="1">
    <citation type="submission" date="2014-04" db="EMBL/GenBank/DDBJ databases">
        <authorList>
            <consortium name="DOE Joint Genome Institute"/>
            <person name="Kuo A."/>
            <person name="Kohler A."/>
            <person name="Costa M.D."/>
            <person name="Nagy L.G."/>
            <person name="Floudas D."/>
            <person name="Copeland A."/>
            <person name="Barry K.W."/>
            <person name="Cichocki N."/>
            <person name="Veneault-Fourrey C."/>
            <person name="LaButti K."/>
            <person name="Lindquist E.A."/>
            <person name="Lipzen A."/>
            <person name="Lundell T."/>
            <person name="Morin E."/>
            <person name="Murat C."/>
            <person name="Sun H."/>
            <person name="Tunlid A."/>
            <person name="Henrissat B."/>
            <person name="Grigoriev I.V."/>
            <person name="Hibbett D.S."/>
            <person name="Martin F."/>
            <person name="Nordberg H.P."/>
            <person name="Cantor M.N."/>
            <person name="Hua S.X."/>
        </authorList>
    </citation>
    <scope>NUCLEOTIDE SEQUENCE [LARGE SCALE GENOMIC DNA]</scope>
    <source>
        <strain evidence="2 3">441</strain>
    </source>
</reference>
<dbReference type="AlphaFoldDB" id="A0A0C9Z8C3"/>
<gene>
    <name evidence="2" type="ORF">PISMIDRAFT_11760</name>
</gene>
<keyword evidence="3" id="KW-1185">Reference proteome</keyword>
<sequence>MKYESRKQDTFDLHFHDDEEITHQRRKPLSRVSAYEIAKRSVTSKLVEGFGIQPHNVIKNFTSSDRPNFIEDQELNPTTFTEQTLTP</sequence>
<accession>A0A0C9Z8C3</accession>
<dbReference type="EMBL" id="KN833741">
    <property type="protein sequence ID" value="KIK22299.1"/>
    <property type="molecule type" value="Genomic_DNA"/>
</dbReference>
<evidence type="ECO:0000313" key="3">
    <source>
        <dbReference type="Proteomes" id="UP000054018"/>
    </source>
</evidence>
<dbReference type="STRING" id="765257.A0A0C9Z8C3"/>
<protein>
    <submittedName>
        <fullName evidence="2">Uncharacterized protein</fullName>
    </submittedName>
</protein>